<organism evidence="2 3">
    <name type="scientific">Deinococcus humi</name>
    <dbReference type="NCBI Taxonomy" id="662880"/>
    <lineage>
        <taxon>Bacteria</taxon>
        <taxon>Thermotogati</taxon>
        <taxon>Deinococcota</taxon>
        <taxon>Deinococci</taxon>
        <taxon>Deinococcales</taxon>
        <taxon>Deinococcaceae</taxon>
        <taxon>Deinococcus</taxon>
    </lineage>
</organism>
<proteinExistence type="predicted"/>
<keyword evidence="1" id="KW-0812">Transmembrane</keyword>
<accession>A0A7W8JRZ1</accession>
<comment type="caution">
    <text evidence="2">The sequence shown here is derived from an EMBL/GenBank/DDBJ whole genome shotgun (WGS) entry which is preliminary data.</text>
</comment>
<evidence type="ECO:0000256" key="1">
    <source>
        <dbReference type="SAM" id="Phobius"/>
    </source>
</evidence>
<feature type="transmembrane region" description="Helical" evidence="1">
    <location>
        <begin position="53"/>
        <end position="69"/>
    </location>
</feature>
<dbReference type="Proteomes" id="UP000552709">
    <property type="component" value="Unassembled WGS sequence"/>
</dbReference>
<keyword evidence="1" id="KW-0472">Membrane</keyword>
<gene>
    <name evidence="2" type="ORF">HNQ08_001176</name>
</gene>
<feature type="transmembrane region" description="Helical" evidence="1">
    <location>
        <begin position="84"/>
        <end position="101"/>
    </location>
</feature>
<name>A0A7W8JRZ1_9DEIO</name>
<keyword evidence="1" id="KW-1133">Transmembrane helix</keyword>
<dbReference type="EMBL" id="JACHFL010000002">
    <property type="protein sequence ID" value="MBB5362091.1"/>
    <property type="molecule type" value="Genomic_DNA"/>
</dbReference>
<dbReference type="AlphaFoldDB" id="A0A7W8JRZ1"/>
<evidence type="ECO:0000313" key="2">
    <source>
        <dbReference type="EMBL" id="MBB5362091.1"/>
    </source>
</evidence>
<sequence>MASVMSGLTVNGMGGYQLSVGNEVALLESGGSRLSIPLRNINMVAFQQTRNPLFLWLAVILFVFAFLATSDPRPAIGEYEIVDWYWWVLASAIATGLYFAVQRAAVVVSSGSTRTILRGSPGTMRAASDALQPFR</sequence>
<protein>
    <submittedName>
        <fullName evidence="2">Uncharacterized protein</fullName>
    </submittedName>
</protein>
<dbReference type="RefSeq" id="WP_184128321.1">
    <property type="nucleotide sequence ID" value="NZ_JACHFL010000002.1"/>
</dbReference>
<evidence type="ECO:0000313" key="3">
    <source>
        <dbReference type="Proteomes" id="UP000552709"/>
    </source>
</evidence>
<keyword evidence="3" id="KW-1185">Reference proteome</keyword>
<reference evidence="2 3" key="1">
    <citation type="submission" date="2020-08" db="EMBL/GenBank/DDBJ databases">
        <title>Genomic Encyclopedia of Type Strains, Phase IV (KMG-IV): sequencing the most valuable type-strain genomes for metagenomic binning, comparative biology and taxonomic classification.</title>
        <authorList>
            <person name="Goeker M."/>
        </authorList>
    </citation>
    <scope>NUCLEOTIDE SEQUENCE [LARGE SCALE GENOMIC DNA]</scope>
    <source>
        <strain evidence="2 3">DSM 27939</strain>
    </source>
</reference>